<keyword evidence="1" id="KW-0812">Transmembrane</keyword>
<feature type="domain" description="YcxB-like C-terminal" evidence="2">
    <location>
        <begin position="129"/>
        <end position="160"/>
    </location>
</feature>
<organism evidence="3 4">
    <name type="scientific">Exiguobacterium aurantiacum</name>
    <dbReference type="NCBI Taxonomy" id="33987"/>
    <lineage>
        <taxon>Bacteria</taxon>
        <taxon>Bacillati</taxon>
        <taxon>Bacillota</taxon>
        <taxon>Bacilli</taxon>
        <taxon>Bacillales</taxon>
        <taxon>Bacillales Family XII. Incertae Sedis</taxon>
        <taxon>Exiguobacterium</taxon>
    </lineage>
</organism>
<evidence type="ECO:0000259" key="2">
    <source>
        <dbReference type="Pfam" id="PF14317"/>
    </source>
</evidence>
<protein>
    <submittedName>
        <fullName evidence="3">YcxB family protein</fullName>
    </submittedName>
</protein>
<name>A0ABY5FRH8_9BACL</name>
<keyword evidence="1" id="KW-0472">Membrane</keyword>
<dbReference type="Pfam" id="PF14317">
    <property type="entry name" value="YcxB"/>
    <property type="match status" value="1"/>
</dbReference>
<accession>A0ABY5FRH8</accession>
<dbReference type="Proteomes" id="UP001060325">
    <property type="component" value="Chromosome"/>
</dbReference>
<proteinExistence type="predicted"/>
<sequence>MVTTYKLTLDDFLEFQNDMIHHSNQYKRAHSMWVRAMSLPLFALGYAAAFYLVPRPESTIIFILITVGIGLLFALLLRPLLKDLYAPLALWQTRRILNKQDTWPKDVTLQLSDTHVEMQAVRGNVHRTTQVPWTSILKVSENETHRFLYYEEDEALIIPKVKDGVTEVEQSEIERILDKHMNTEKHTSSR</sequence>
<keyword evidence="1" id="KW-1133">Transmembrane helix</keyword>
<evidence type="ECO:0000313" key="3">
    <source>
        <dbReference type="EMBL" id="UTT43874.1"/>
    </source>
</evidence>
<feature type="transmembrane region" description="Helical" evidence="1">
    <location>
        <begin position="32"/>
        <end position="53"/>
    </location>
</feature>
<dbReference type="InterPro" id="IPR025588">
    <property type="entry name" value="YcxB-like_C"/>
</dbReference>
<feature type="transmembrane region" description="Helical" evidence="1">
    <location>
        <begin position="59"/>
        <end position="77"/>
    </location>
</feature>
<keyword evidence="4" id="KW-1185">Reference proteome</keyword>
<dbReference type="EMBL" id="CP101462">
    <property type="protein sequence ID" value="UTT43874.1"/>
    <property type="molecule type" value="Genomic_DNA"/>
</dbReference>
<gene>
    <name evidence="3" type="ORF">NMQ00_05060</name>
</gene>
<reference evidence="3" key="1">
    <citation type="submission" date="2022-07" db="EMBL/GenBank/DDBJ databases">
        <title>Complete genome of CX2.</title>
        <authorList>
            <person name="Cao G."/>
        </authorList>
    </citation>
    <scope>NUCLEOTIDE SEQUENCE</scope>
    <source>
        <strain evidence="3">CX2</strain>
    </source>
</reference>
<dbReference type="RefSeq" id="WP_255178211.1">
    <property type="nucleotide sequence ID" value="NZ_CP101462.1"/>
</dbReference>
<evidence type="ECO:0000256" key="1">
    <source>
        <dbReference type="SAM" id="Phobius"/>
    </source>
</evidence>
<evidence type="ECO:0000313" key="4">
    <source>
        <dbReference type="Proteomes" id="UP001060325"/>
    </source>
</evidence>